<feature type="chain" id="PRO_5020953114" description="Carboxylic ester hydrolase" evidence="3">
    <location>
        <begin position="23"/>
        <end position="508"/>
    </location>
</feature>
<evidence type="ECO:0000259" key="5">
    <source>
        <dbReference type="Pfam" id="PF00135"/>
    </source>
</evidence>
<evidence type="ECO:0000256" key="4">
    <source>
        <dbReference type="SAM" id="MobiDB-lite"/>
    </source>
</evidence>
<comment type="similarity">
    <text evidence="1 3">Belongs to the type-B carboxylesterase/lipase family.</text>
</comment>
<evidence type="ECO:0000313" key="7">
    <source>
        <dbReference type="Proteomes" id="UP000292003"/>
    </source>
</evidence>
<evidence type="ECO:0000256" key="2">
    <source>
        <dbReference type="ARBA" id="ARBA00022801"/>
    </source>
</evidence>
<feature type="domain" description="Carboxylesterase type B" evidence="5">
    <location>
        <begin position="25"/>
        <end position="505"/>
    </location>
</feature>
<organism evidence="6 7">
    <name type="scientific">Amycolatopsis suaedae</name>
    <dbReference type="NCBI Taxonomy" id="2510978"/>
    <lineage>
        <taxon>Bacteria</taxon>
        <taxon>Bacillati</taxon>
        <taxon>Actinomycetota</taxon>
        <taxon>Actinomycetes</taxon>
        <taxon>Pseudonocardiales</taxon>
        <taxon>Pseudonocardiaceae</taxon>
        <taxon>Amycolatopsis</taxon>
    </lineage>
</organism>
<dbReference type="PROSITE" id="PS00122">
    <property type="entry name" value="CARBOXYLESTERASE_B_1"/>
    <property type="match status" value="1"/>
</dbReference>
<proteinExistence type="inferred from homology"/>
<keyword evidence="7" id="KW-1185">Reference proteome</keyword>
<dbReference type="Gene3D" id="3.40.50.1820">
    <property type="entry name" value="alpha/beta hydrolase"/>
    <property type="match status" value="1"/>
</dbReference>
<dbReference type="SUPFAM" id="SSF53474">
    <property type="entry name" value="alpha/beta-Hydrolases"/>
    <property type="match status" value="1"/>
</dbReference>
<gene>
    <name evidence="6" type="ORF">EWH70_25530</name>
</gene>
<accession>A0A4Q7J5D5</accession>
<dbReference type="PANTHER" id="PTHR11559">
    <property type="entry name" value="CARBOXYLESTERASE"/>
    <property type="match status" value="1"/>
</dbReference>
<dbReference type="EMBL" id="SFCC01000013">
    <property type="protein sequence ID" value="RZQ61234.1"/>
    <property type="molecule type" value="Genomic_DNA"/>
</dbReference>
<dbReference type="InterPro" id="IPR019826">
    <property type="entry name" value="Carboxylesterase_B_AS"/>
</dbReference>
<protein>
    <recommendedName>
        <fullName evidence="3">Carboxylic ester hydrolase</fullName>
        <ecNumber evidence="3">3.1.1.-</ecNumber>
    </recommendedName>
</protein>
<dbReference type="Pfam" id="PF00135">
    <property type="entry name" value="COesterase"/>
    <property type="match status" value="1"/>
</dbReference>
<name>A0A4Q7J5D5_9PSEU</name>
<dbReference type="PROSITE" id="PS51257">
    <property type="entry name" value="PROKAR_LIPOPROTEIN"/>
    <property type="match status" value="1"/>
</dbReference>
<keyword evidence="3" id="KW-0732">Signal</keyword>
<dbReference type="InterPro" id="IPR050309">
    <property type="entry name" value="Type-B_Carboxylest/Lipase"/>
</dbReference>
<reference evidence="6 7" key="1">
    <citation type="submission" date="2019-02" db="EMBL/GenBank/DDBJ databases">
        <title>Draft genome sequence of Amycolatopsis sp. 8-3EHSu isolated from roots of Suaeda maritima.</title>
        <authorList>
            <person name="Duangmal K."/>
            <person name="Chantavorakit T."/>
        </authorList>
    </citation>
    <scope>NUCLEOTIDE SEQUENCE [LARGE SCALE GENOMIC DNA]</scope>
    <source>
        <strain evidence="6 7">8-3EHSu</strain>
    </source>
</reference>
<evidence type="ECO:0000313" key="6">
    <source>
        <dbReference type="EMBL" id="RZQ61234.1"/>
    </source>
</evidence>
<evidence type="ECO:0000256" key="3">
    <source>
        <dbReference type="RuleBase" id="RU361235"/>
    </source>
</evidence>
<keyword evidence="2 3" id="KW-0378">Hydrolase</keyword>
<comment type="caution">
    <text evidence="6">The sequence shown here is derived from an EMBL/GenBank/DDBJ whole genome shotgun (WGS) entry which is preliminary data.</text>
</comment>
<dbReference type="OrthoDB" id="4308422at2"/>
<dbReference type="InterPro" id="IPR002018">
    <property type="entry name" value="CarbesteraseB"/>
</dbReference>
<dbReference type="EC" id="3.1.1.-" evidence="3"/>
<dbReference type="AlphaFoldDB" id="A0A4Q7J5D5"/>
<dbReference type="RefSeq" id="WP_130478048.1">
    <property type="nucleotide sequence ID" value="NZ_SFCC01000013.1"/>
</dbReference>
<evidence type="ECO:0000256" key="1">
    <source>
        <dbReference type="ARBA" id="ARBA00005964"/>
    </source>
</evidence>
<dbReference type="InterPro" id="IPR029058">
    <property type="entry name" value="AB_hydrolase_fold"/>
</dbReference>
<dbReference type="Proteomes" id="UP000292003">
    <property type="component" value="Unassembled WGS sequence"/>
</dbReference>
<feature type="region of interest" description="Disordered" evidence="4">
    <location>
        <begin position="51"/>
        <end position="89"/>
    </location>
</feature>
<sequence length="508" mass="54014">MRVVAAVVAVVLLVTGCSAPRAVDTVDTGGGRLIGSVTGDIRTFQGIPFAAPPTGQRRWRPPEPAAPWTGTRDARRPAPACVQSPHDPVPGPQSEDCLYLNVTTPAAGLDRPRPVLVWLYGGGFYQGNAAEYHAARLAGSGDGTVVVTPGYRLGVFGFLTHAGLPDSGAFGLADQHAALRWVRDNIAAFGGDPGNVTLAGQSAGAMSVCAHLTSPGSAGLFHRAILQSGTCLVEWPPYPRGGRGFTPYEPPDDYRRQAGEMSAELGCPDVECLRGLPADRFGGWMARFSPSYGNSVLPVHPAEAFRQGRFHRVPVLVGHTRDEARLPFAGPVPSPLSTADYVGRIEGEFPGRAAGILSEYPPVDGDNGQRYAQLATDRSWALTTRRAQFEFARAVPTFAYEFADRDAPRYDRMPAVGYPYGAFHGSDVPYLFDLAGERAAFTPRQVELTGTLAGYWTRFAATGDPNGPGLPPWPAFTAAAPHVQSLAPGAVGPADVVTDHRLAFWESG</sequence>
<dbReference type="GO" id="GO:0016787">
    <property type="term" value="F:hydrolase activity"/>
    <property type="evidence" value="ECO:0007669"/>
    <property type="project" value="UniProtKB-KW"/>
</dbReference>
<feature type="signal peptide" evidence="3">
    <location>
        <begin position="1"/>
        <end position="22"/>
    </location>
</feature>